<organism evidence="3 4">
    <name type="scientific">Bdellovibrio reynosensis</name>
    <dbReference type="NCBI Taxonomy" id="2835041"/>
    <lineage>
        <taxon>Bacteria</taxon>
        <taxon>Pseudomonadati</taxon>
        <taxon>Bdellovibrionota</taxon>
        <taxon>Bdellovibrionia</taxon>
        <taxon>Bdellovibrionales</taxon>
        <taxon>Pseudobdellovibrionaceae</taxon>
        <taxon>Bdellovibrio</taxon>
    </lineage>
</organism>
<feature type="region of interest" description="Disordered" evidence="1">
    <location>
        <begin position="96"/>
        <end position="121"/>
    </location>
</feature>
<feature type="domain" description="HTH arsR-type" evidence="2">
    <location>
        <begin position="1"/>
        <end position="88"/>
    </location>
</feature>
<dbReference type="InterPro" id="IPR036388">
    <property type="entry name" value="WH-like_DNA-bd_sf"/>
</dbReference>
<dbReference type="SUPFAM" id="SSF46785">
    <property type="entry name" value="Winged helix' DNA-binding domain"/>
    <property type="match status" value="1"/>
</dbReference>
<dbReference type="InterPro" id="IPR036390">
    <property type="entry name" value="WH_DNA-bd_sf"/>
</dbReference>
<dbReference type="SMART" id="SM00418">
    <property type="entry name" value="HTH_ARSR"/>
    <property type="match status" value="1"/>
</dbReference>
<evidence type="ECO:0000259" key="2">
    <source>
        <dbReference type="PROSITE" id="PS50987"/>
    </source>
</evidence>
<dbReference type="Proteomes" id="UP000830116">
    <property type="component" value="Chromosome"/>
</dbReference>
<keyword evidence="4" id="KW-1185">Reference proteome</keyword>
<gene>
    <name evidence="3" type="ORF">MNR06_00785</name>
</gene>
<evidence type="ECO:0000313" key="3">
    <source>
        <dbReference type="EMBL" id="UOF01488.1"/>
    </source>
</evidence>
<dbReference type="InterPro" id="IPR001845">
    <property type="entry name" value="HTH_ArsR_DNA-bd_dom"/>
</dbReference>
<dbReference type="EMBL" id="CP093442">
    <property type="protein sequence ID" value="UOF01488.1"/>
    <property type="molecule type" value="Genomic_DNA"/>
</dbReference>
<evidence type="ECO:0000256" key="1">
    <source>
        <dbReference type="SAM" id="MobiDB-lite"/>
    </source>
</evidence>
<accession>A0ABY4C9E3</accession>
<protein>
    <submittedName>
        <fullName evidence="3">Winged helix-turn-helix domain-containing protein</fullName>
    </submittedName>
</protein>
<dbReference type="Gene3D" id="1.10.10.10">
    <property type="entry name" value="Winged helix-like DNA-binding domain superfamily/Winged helix DNA-binding domain"/>
    <property type="match status" value="1"/>
</dbReference>
<name>A0ABY4C9E3_9BACT</name>
<proteinExistence type="predicted"/>
<dbReference type="PROSITE" id="PS50987">
    <property type="entry name" value="HTH_ARSR_2"/>
    <property type="match status" value="1"/>
</dbReference>
<dbReference type="Pfam" id="PF12840">
    <property type="entry name" value="HTH_20"/>
    <property type="match status" value="1"/>
</dbReference>
<reference evidence="3" key="1">
    <citation type="submission" date="2022-03" db="EMBL/GenBank/DDBJ databases">
        <title>Genome Identification and Characterization of new species Bdellovibrio reynosense LBG001 sp. nov. from a Mexico soil sample.</title>
        <authorList>
            <person name="Camilli A."/>
            <person name="Ajao Y."/>
            <person name="Guo X."/>
        </authorList>
    </citation>
    <scope>NUCLEOTIDE SEQUENCE</scope>
    <source>
        <strain evidence="3">LBG001</strain>
    </source>
</reference>
<dbReference type="InterPro" id="IPR011991">
    <property type="entry name" value="ArsR-like_HTH"/>
</dbReference>
<dbReference type="CDD" id="cd00090">
    <property type="entry name" value="HTH_ARSR"/>
    <property type="match status" value="1"/>
</dbReference>
<dbReference type="RefSeq" id="WP_243537928.1">
    <property type="nucleotide sequence ID" value="NZ_CP093442.1"/>
</dbReference>
<evidence type="ECO:0000313" key="4">
    <source>
        <dbReference type="Proteomes" id="UP000830116"/>
    </source>
</evidence>
<feature type="compositionally biased region" description="Basic residues" evidence="1">
    <location>
        <begin position="100"/>
        <end position="110"/>
    </location>
</feature>
<sequence length="121" mass="14038">MMLDKLFGNQTATSALLFLTRYEEAAVSDMAKTFGVSKTQLYQQLVKLEDAGILASREMGNLRIYFFNPRCSIKNELRALLEKYIETNMSKEQNPDFYLVRKRPRSRGKKLGGAYERSRRD</sequence>